<keyword evidence="1" id="KW-0472">Membrane</keyword>
<comment type="caution">
    <text evidence="2">The sequence shown here is derived from an EMBL/GenBank/DDBJ whole genome shotgun (WGS) entry which is preliminary data.</text>
</comment>
<keyword evidence="1" id="KW-0812">Transmembrane</keyword>
<protein>
    <recommendedName>
        <fullName evidence="4">O-antigen ligase like membrane protein</fullName>
    </recommendedName>
</protein>
<feature type="transmembrane region" description="Helical" evidence="1">
    <location>
        <begin position="369"/>
        <end position="397"/>
    </location>
</feature>
<name>A0A413H2H8_9BACE</name>
<feature type="transmembrane region" description="Helical" evidence="1">
    <location>
        <begin position="46"/>
        <end position="65"/>
    </location>
</feature>
<sequence length="415" mass="47898">MSSLVTIIKMKYFPYLSLRVLFNDRTIATFLLVLFCILFIPIERSGISTVKVAVMALCPLIFILKKPYISKALLLGMGYWLVIYFLSLFKGEMRFSTLGFLAMYLMMFITYYDFIIKGTFTLNYFQNILKSLIIAYGIILILQQCCLLVGIRNMPIINLQNQFFLSITKLPSLTLEPSHSARILTVAMLGYLRCEEISISRKLTLREIFDSKHRRVIALFFWAMLTMGSGTAFVGIAILSLYFITRHTAIYVVPLLLGCFILGQSMELQQMKRVEILAKASMTGNTKKMQEEEGSGAVRIIPVLNLFTKTDLTKKETWIGQQSMKKDKAWWLKTDKSIIDQYGLIAFLISMLLVYSCMIHRFFSIETLFFLFFMGFSINNIYYSWGCLMVMTTIGWLQKQKEQGILITENEMKDE</sequence>
<evidence type="ECO:0000313" key="2">
    <source>
        <dbReference type="EMBL" id="RGX77555.1"/>
    </source>
</evidence>
<accession>A0A413H2H8</accession>
<feature type="transmembrane region" description="Helical" evidence="1">
    <location>
        <begin position="342"/>
        <end position="363"/>
    </location>
</feature>
<proteinExistence type="predicted"/>
<gene>
    <name evidence="2" type="ORF">DXA68_14895</name>
</gene>
<feature type="transmembrane region" description="Helical" evidence="1">
    <location>
        <begin position="249"/>
        <end position="266"/>
    </location>
</feature>
<feature type="transmembrane region" description="Helical" evidence="1">
    <location>
        <begin position="72"/>
        <end position="89"/>
    </location>
</feature>
<dbReference type="Proteomes" id="UP000286075">
    <property type="component" value="Unassembled WGS sequence"/>
</dbReference>
<evidence type="ECO:0000256" key="1">
    <source>
        <dbReference type="SAM" id="Phobius"/>
    </source>
</evidence>
<keyword evidence="1" id="KW-1133">Transmembrane helix</keyword>
<feature type="transmembrane region" description="Helical" evidence="1">
    <location>
        <begin position="21"/>
        <end position="40"/>
    </location>
</feature>
<feature type="transmembrane region" description="Helical" evidence="1">
    <location>
        <begin position="95"/>
        <end position="116"/>
    </location>
</feature>
<organism evidence="2 3">
    <name type="scientific">Bacteroides stercorirosoris</name>
    <dbReference type="NCBI Taxonomy" id="871324"/>
    <lineage>
        <taxon>Bacteria</taxon>
        <taxon>Pseudomonadati</taxon>
        <taxon>Bacteroidota</taxon>
        <taxon>Bacteroidia</taxon>
        <taxon>Bacteroidales</taxon>
        <taxon>Bacteroidaceae</taxon>
        <taxon>Bacteroides</taxon>
    </lineage>
</organism>
<evidence type="ECO:0008006" key="4">
    <source>
        <dbReference type="Google" id="ProtNLM"/>
    </source>
</evidence>
<dbReference type="EMBL" id="QSCF01000025">
    <property type="protein sequence ID" value="RGX77555.1"/>
    <property type="molecule type" value="Genomic_DNA"/>
</dbReference>
<reference evidence="2 3" key="1">
    <citation type="submission" date="2018-08" db="EMBL/GenBank/DDBJ databases">
        <title>A genome reference for cultivated species of the human gut microbiota.</title>
        <authorList>
            <person name="Zou Y."/>
            <person name="Xue W."/>
            <person name="Luo G."/>
        </authorList>
    </citation>
    <scope>NUCLEOTIDE SEQUENCE [LARGE SCALE GENOMIC DNA]</scope>
    <source>
        <strain evidence="2 3">OF03-9BH</strain>
    </source>
</reference>
<feature type="transmembrane region" description="Helical" evidence="1">
    <location>
        <begin position="216"/>
        <end position="243"/>
    </location>
</feature>
<evidence type="ECO:0000313" key="3">
    <source>
        <dbReference type="Proteomes" id="UP000286075"/>
    </source>
</evidence>
<feature type="transmembrane region" description="Helical" evidence="1">
    <location>
        <begin position="128"/>
        <end position="151"/>
    </location>
</feature>
<dbReference type="AlphaFoldDB" id="A0A413H2H8"/>